<evidence type="ECO:0000256" key="6">
    <source>
        <dbReference type="ARBA" id="ARBA00022801"/>
    </source>
</evidence>
<dbReference type="Pfam" id="PF00293">
    <property type="entry name" value="NUDIX"/>
    <property type="match status" value="1"/>
</dbReference>
<dbReference type="InterPro" id="IPR000086">
    <property type="entry name" value="NUDIX_hydrolase_dom"/>
</dbReference>
<evidence type="ECO:0000256" key="13">
    <source>
        <dbReference type="PIRSR" id="PIRSR604385-2"/>
    </source>
</evidence>
<evidence type="ECO:0000313" key="16">
    <source>
        <dbReference type="EMBL" id="MBE8718707.1"/>
    </source>
</evidence>
<dbReference type="InterPro" id="IPR020084">
    <property type="entry name" value="NUDIX_hydrolase_CS"/>
</dbReference>
<dbReference type="CDD" id="cd24155">
    <property type="entry name" value="NUDIX_ADPRase"/>
    <property type="match status" value="1"/>
</dbReference>
<keyword evidence="6" id="KW-0378">Hydrolase</keyword>
<evidence type="ECO:0000256" key="1">
    <source>
        <dbReference type="ARBA" id="ARBA00001946"/>
    </source>
</evidence>
<dbReference type="GO" id="GO:0019693">
    <property type="term" value="P:ribose phosphate metabolic process"/>
    <property type="evidence" value="ECO:0007669"/>
    <property type="project" value="TreeGrafter"/>
</dbReference>
<keyword evidence="5 13" id="KW-0479">Metal-binding</keyword>
<dbReference type="GO" id="GO:0046872">
    <property type="term" value="F:metal ion binding"/>
    <property type="evidence" value="ECO:0007669"/>
    <property type="project" value="UniProtKB-KW"/>
</dbReference>
<comment type="cofactor">
    <cofactor evidence="1 13">
        <name>Mg(2+)</name>
        <dbReference type="ChEBI" id="CHEBI:18420"/>
    </cofactor>
</comment>
<dbReference type="PROSITE" id="PS00893">
    <property type="entry name" value="NUDIX_BOX"/>
    <property type="match status" value="1"/>
</dbReference>
<feature type="short sequence motif" description="Nudix box" evidence="14">
    <location>
        <begin position="96"/>
        <end position="118"/>
    </location>
</feature>
<feature type="binding site" evidence="13">
    <location>
        <position position="115"/>
    </location>
    <ligand>
        <name>Mg(2+)</name>
        <dbReference type="ChEBI" id="CHEBI:18420"/>
        <label>1</label>
    </ligand>
</feature>
<dbReference type="Proteomes" id="UP000652567">
    <property type="component" value="Unassembled WGS sequence"/>
</dbReference>
<evidence type="ECO:0000256" key="11">
    <source>
        <dbReference type="ARBA" id="ARBA00033056"/>
    </source>
</evidence>
<dbReference type="GO" id="GO:0005829">
    <property type="term" value="C:cytosol"/>
    <property type="evidence" value="ECO:0007669"/>
    <property type="project" value="TreeGrafter"/>
</dbReference>
<reference evidence="16" key="1">
    <citation type="submission" date="2018-07" db="EMBL/GenBank/DDBJ databases">
        <title>Genome assembly of strain Ka43.</title>
        <authorList>
            <person name="Kukolya J."/>
            <person name="Nagy I."/>
            <person name="Horvath B."/>
            <person name="Toth A."/>
        </authorList>
    </citation>
    <scope>NUCLEOTIDE SEQUENCE</scope>
    <source>
        <strain evidence="16">KB43</strain>
    </source>
</reference>
<dbReference type="SUPFAM" id="SSF55811">
    <property type="entry name" value="Nudix"/>
    <property type="match status" value="1"/>
</dbReference>
<evidence type="ECO:0000256" key="12">
    <source>
        <dbReference type="ARBA" id="ARBA00049546"/>
    </source>
</evidence>
<evidence type="ECO:0000256" key="10">
    <source>
        <dbReference type="ARBA" id="ARBA00030308"/>
    </source>
</evidence>
<evidence type="ECO:0000256" key="3">
    <source>
        <dbReference type="ARBA" id="ARBA00012453"/>
    </source>
</evidence>
<feature type="binding site" evidence="13">
    <location>
        <position position="95"/>
    </location>
    <ligand>
        <name>Mg(2+)</name>
        <dbReference type="ChEBI" id="CHEBI:18420"/>
        <label>1</label>
    </ligand>
</feature>
<protein>
    <recommendedName>
        <fullName evidence="4">ADP-ribose pyrophosphatase</fullName>
        <ecNumber evidence="3">3.6.1.13</ecNumber>
    </recommendedName>
    <alternativeName>
        <fullName evidence="9">ADP-ribose diphosphatase</fullName>
    </alternativeName>
    <alternativeName>
        <fullName evidence="11">ADP-ribose phosphohydrolase</fullName>
    </alternativeName>
    <alternativeName>
        <fullName evidence="10">Adenosine diphosphoribose pyrophosphatase</fullName>
    </alternativeName>
</protein>
<evidence type="ECO:0000256" key="14">
    <source>
        <dbReference type="PIRSR" id="PIRSR604385-3"/>
    </source>
</evidence>
<dbReference type="AlphaFoldDB" id="A0A928YV65"/>
<gene>
    <name evidence="16" type="ORF">C4F51_16145</name>
</gene>
<feature type="binding site" evidence="13">
    <location>
        <position position="163"/>
    </location>
    <ligand>
        <name>Mg(2+)</name>
        <dbReference type="ChEBI" id="CHEBI:18420"/>
        <label>1</label>
    </ligand>
</feature>
<dbReference type="GO" id="GO:0006753">
    <property type="term" value="P:nucleoside phosphate metabolic process"/>
    <property type="evidence" value="ECO:0007669"/>
    <property type="project" value="TreeGrafter"/>
</dbReference>
<dbReference type="GO" id="GO:0019144">
    <property type="term" value="F:ADP-sugar diphosphatase activity"/>
    <property type="evidence" value="ECO:0007669"/>
    <property type="project" value="TreeGrafter"/>
</dbReference>
<sequence length="210" mass="23172">MSLISLPCAPFTGADVEVENRESMYRGFLRIEKLTLRHRLFAGGWSRSFTREVVIRGAAVGVLLYDPENDLVGLVEQFRVGALAENSPWCLEVVAGMVETGETPEAVALRELVEEAGVENVALEFICQYFPSPGGTDERMHLFCAQCNLQNREGVFGLDDENEDIRFHVLPADQVMAALTGGQFNNAAVLICLLWLSLNRQRLQQAVGAA</sequence>
<evidence type="ECO:0000313" key="17">
    <source>
        <dbReference type="Proteomes" id="UP000652567"/>
    </source>
</evidence>
<dbReference type="PANTHER" id="PTHR11839:SF5">
    <property type="entry name" value="ADP-RIBOSE PYROPHOSPHATASE"/>
    <property type="match status" value="1"/>
</dbReference>
<name>A0A928YV65_9GAMM</name>
<evidence type="ECO:0000256" key="7">
    <source>
        <dbReference type="ARBA" id="ARBA00022842"/>
    </source>
</evidence>
<accession>A0A928YV65</accession>
<organism evidence="16 17">
    <name type="scientific">Cellvibrio polysaccharolyticus</name>
    <dbReference type="NCBI Taxonomy" id="2082724"/>
    <lineage>
        <taxon>Bacteria</taxon>
        <taxon>Pseudomonadati</taxon>
        <taxon>Pseudomonadota</taxon>
        <taxon>Gammaproteobacteria</taxon>
        <taxon>Cellvibrionales</taxon>
        <taxon>Cellvibrionaceae</taxon>
        <taxon>Cellvibrio</taxon>
    </lineage>
</organism>
<evidence type="ECO:0000256" key="2">
    <source>
        <dbReference type="ARBA" id="ARBA00007482"/>
    </source>
</evidence>
<comment type="caution">
    <text evidence="16">The sequence shown here is derived from an EMBL/GenBank/DDBJ whole genome shotgun (WGS) entry which is preliminary data.</text>
</comment>
<dbReference type="EMBL" id="PRDL01000001">
    <property type="protein sequence ID" value="MBE8718707.1"/>
    <property type="molecule type" value="Genomic_DNA"/>
</dbReference>
<comment type="catalytic activity">
    <reaction evidence="12">
        <text>ADP-D-ribose + H2O = D-ribose 5-phosphate + AMP + 2 H(+)</text>
        <dbReference type="Rhea" id="RHEA:10412"/>
        <dbReference type="ChEBI" id="CHEBI:15377"/>
        <dbReference type="ChEBI" id="CHEBI:15378"/>
        <dbReference type="ChEBI" id="CHEBI:57967"/>
        <dbReference type="ChEBI" id="CHEBI:78346"/>
        <dbReference type="ChEBI" id="CHEBI:456215"/>
        <dbReference type="EC" id="3.6.1.13"/>
    </reaction>
</comment>
<comment type="similarity">
    <text evidence="2">Belongs to the Nudix hydrolase family. NudF subfamily.</text>
</comment>
<feature type="domain" description="Nudix hydrolase" evidence="15">
    <location>
        <begin position="55"/>
        <end position="198"/>
    </location>
</feature>
<feature type="binding site" evidence="13">
    <location>
        <position position="111"/>
    </location>
    <ligand>
        <name>Mg(2+)</name>
        <dbReference type="ChEBI" id="CHEBI:18420"/>
        <label>1</label>
    </ligand>
</feature>
<dbReference type="PANTHER" id="PTHR11839">
    <property type="entry name" value="UDP/ADP-SUGAR PYROPHOSPHATASE"/>
    <property type="match status" value="1"/>
</dbReference>
<evidence type="ECO:0000256" key="4">
    <source>
        <dbReference type="ARBA" id="ARBA00013297"/>
    </source>
</evidence>
<dbReference type="InterPro" id="IPR004385">
    <property type="entry name" value="NDP_pyrophosphatase"/>
</dbReference>
<evidence type="ECO:0000259" key="15">
    <source>
        <dbReference type="PROSITE" id="PS51462"/>
    </source>
</evidence>
<dbReference type="InterPro" id="IPR015797">
    <property type="entry name" value="NUDIX_hydrolase-like_dom_sf"/>
</dbReference>
<dbReference type="GO" id="GO:0047631">
    <property type="term" value="F:ADP-ribose diphosphatase activity"/>
    <property type="evidence" value="ECO:0007669"/>
    <property type="project" value="UniProtKB-EC"/>
</dbReference>
<dbReference type="EC" id="3.6.1.13" evidence="3"/>
<evidence type="ECO:0000256" key="8">
    <source>
        <dbReference type="ARBA" id="ARBA00025164"/>
    </source>
</evidence>
<dbReference type="RefSeq" id="WP_193911484.1">
    <property type="nucleotide sequence ID" value="NZ_PRDL01000001.1"/>
</dbReference>
<evidence type="ECO:0000256" key="5">
    <source>
        <dbReference type="ARBA" id="ARBA00022723"/>
    </source>
</evidence>
<dbReference type="PROSITE" id="PS51462">
    <property type="entry name" value="NUDIX"/>
    <property type="match status" value="1"/>
</dbReference>
<dbReference type="NCBIfam" id="TIGR00052">
    <property type="entry name" value="nudix-type nucleoside diphosphatase, YffH/AdpP family"/>
    <property type="match status" value="1"/>
</dbReference>
<evidence type="ECO:0000256" key="9">
    <source>
        <dbReference type="ARBA" id="ARBA00030162"/>
    </source>
</evidence>
<comment type="function">
    <text evidence="8">Acts on ADP-mannose and ADP-glucose as well as ADP-ribose. Prevents glycogen biosynthesis. The reaction catalyzed by this enzyme is a limiting step of the gluconeogenic process.</text>
</comment>
<keyword evidence="17" id="KW-1185">Reference proteome</keyword>
<proteinExistence type="inferred from homology"/>
<dbReference type="Gene3D" id="3.90.79.10">
    <property type="entry name" value="Nucleoside Triphosphate Pyrophosphohydrolase"/>
    <property type="match status" value="1"/>
</dbReference>
<keyword evidence="7 13" id="KW-0460">Magnesium</keyword>